<reference evidence="1 2" key="1">
    <citation type="submission" date="2019-02" db="EMBL/GenBank/DDBJ databases">
        <title>Deep-cultivation of Planctomycetes and their phenomic and genomic characterization uncovers novel biology.</title>
        <authorList>
            <person name="Wiegand S."/>
            <person name="Jogler M."/>
            <person name="Boedeker C."/>
            <person name="Pinto D."/>
            <person name="Vollmers J."/>
            <person name="Rivas-Marin E."/>
            <person name="Kohn T."/>
            <person name="Peeters S.H."/>
            <person name="Heuer A."/>
            <person name="Rast P."/>
            <person name="Oberbeckmann S."/>
            <person name="Bunk B."/>
            <person name="Jeske O."/>
            <person name="Meyerdierks A."/>
            <person name="Storesund J.E."/>
            <person name="Kallscheuer N."/>
            <person name="Luecker S."/>
            <person name="Lage O.M."/>
            <person name="Pohl T."/>
            <person name="Merkel B.J."/>
            <person name="Hornburger P."/>
            <person name="Mueller R.-W."/>
            <person name="Bruemmer F."/>
            <person name="Labrenz M."/>
            <person name="Spormann A.M."/>
            <person name="Op den Camp H."/>
            <person name="Overmann J."/>
            <person name="Amann R."/>
            <person name="Jetten M.S.M."/>
            <person name="Mascher T."/>
            <person name="Medema M.H."/>
            <person name="Devos D.P."/>
            <person name="Kaster A.-K."/>
            <person name="Ovreas L."/>
            <person name="Rohde M."/>
            <person name="Galperin M.Y."/>
            <person name="Jogler C."/>
        </authorList>
    </citation>
    <scope>NUCLEOTIDE SEQUENCE [LARGE SCALE GENOMIC DNA]</scope>
    <source>
        <strain evidence="1 2">ETA_A8</strain>
    </source>
</reference>
<accession>A0A517YMI3</accession>
<dbReference type="Proteomes" id="UP000315017">
    <property type="component" value="Chromosome"/>
</dbReference>
<dbReference type="AlphaFoldDB" id="A0A517YMI3"/>
<organism evidence="1 2">
    <name type="scientific">Anatilimnocola aggregata</name>
    <dbReference type="NCBI Taxonomy" id="2528021"/>
    <lineage>
        <taxon>Bacteria</taxon>
        <taxon>Pseudomonadati</taxon>
        <taxon>Planctomycetota</taxon>
        <taxon>Planctomycetia</taxon>
        <taxon>Pirellulales</taxon>
        <taxon>Pirellulaceae</taxon>
        <taxon>Anatilimnocola</taxon>
    </lineage>
</organism>
<evidence type="ECO:0000313" key="2">
    <source>
        <dbReference type="Proteomes" id="UP000315017"/>
    </source>
</evidence>
<dbReference type="GO" id="GO:0051082">
    <property type="term" value="F:unfolded protein binding"/>
    <property type="evidence" value="ECO:0007669"/>
    <property type="project" value="InterPro"/>
</dbReference>
<evidence type="ECO:0000313" key="1">
    <source>
        <dbReference type="EMBL" id="QDU31435.1"/>
    </source>
</evidence>
<dbReference type="Pfam" id="PF03938">
    <property type="entry name" value="OmpH"/>
    <property type="match status" value="1"/>
</dbReference>
<name>A0A517YMI3_9BACT</name>
<keyword evidence="2" id="KW-1185">Reference proteome</keyword>
<proteinExistence type="predicted"/>
<sequence length="212" mass="24606">MAGNSAFSRYGWALTLLAIFALWLRVEGMQWPATANAAPEASKTNGGAAVATVGVVDVWQAFEGHKKYIDYEVAGRKRAEEFARNREGIFAEYERLHRSYKELSEDSDEAVRLKRQLERMYVDMTDSDEKLKREESRNWNRLKADCYEDLLRAVDLVKKEKQLTLVLSAFEYNFDPNKSSDVFYRQYRAVVRYDESLDITKDVIAYLNKETL</sequence>
<protein>
    <submittedName>
        <fullName evidence="1">Outer membrane protein (OmpH-like)</fullName>
    </submittedName>
</protein>
<dbReference type="SUPFAM" id="SSF111384">
    <property type="entry name" value="OmpH-like"/>
    <property type="match status" value="1"/>
</dbReference>
<dbReference type="KEGG" id="aagg:ETAA8_65930"/>
<dbReference type="EMBL" id="CP036274">
    <property type="protein sequence ID" value="QDU31435.1"/>
    <property type="molecule type" value="Genomic_DNA"/>
</dbReference>
<gene>
    <name evidence="1" type="ORF">ETAA8_65930</name>
</gene>
<dbReference type="InterPro" id="IPR024930">
    <property type="entry name" value="Skp_dom_sf"/>
</dbReference>
<dbReference type="Gene3D" id="3.30.910.20">
    <property type="entry name" value="Skp domain"/>
    <property type="match status" value="1"/>
</dbReference>
<dbReference type="InterPro" id="IPR005632">
    <property type="entry name" value="Chaperone_Skp"/>
</dbReference>
<dbReference type="RefSeq" id="WP_145098566.1">
    <property type="nucleotide sequence ID" value="NZ_CP036274.1"/>
</dbReference>